<name>A0AAV7T9C8_PLEWA</name>
<feature type="compositionally biased region" description="Basic residues" evidence="1">
    <location>
        <begin position="18"/>
        <end position="27"/>
    </location>
</feature>
<keyword evidence="3" id="KW-1185">Reference proteome</keyword>
<sequence length="231" mass="25759">MGKRKAVDPPALLDDIKKLKKRPRKLTNKSVHGGPKSLEEIDLLFEEVEAILNSELGTRATLPQRKPSLHPKRIQEFFKKKKKSQIVISGEPTDGAGEMPIVNATIPSMQQGMVAYSSISNPSHTQGASQAEEIERIPLPLSPKIRIVSNIPCRNRFEFLTEEGDLTEIHDLPSAKTDIEAAISPPITVMCSEPSPSKVNLSLIFRRVEEVRNLVLQLTKFLQGKMVQQPR</sequence>
<evidence type="ECO:0000256" key="1">
    <source>
        <dbReference type="SAM" id="MobiDB-lite"/>
    </source>
</evidence>
<dbReference type="AlphaFoldDB" id="A0AAV7T9C8"/>
<comment type="caution">
    <text evidence="2">The sequence shown here is derived from an EMBL/GenBank/DDBJ whole genome shotgun (WGS) entry which is preliminary data.</text>
</comment>
<evidence type="ECO:0000313" key="3">
    <source>
        <dbReference type="Proteomes" id="UP001066276"/>
    </source>
</evidence>
<proteinExistence type="predicted"/>
<dbReference type="EMBL" id="JANPWB010000007">
    <property type="protein sequence ID" value="KAJ1173230.1"/>
    <property type="molecule type" value="Genomic_DNA"/>
</dbReference>
<organism evidence="2 3">
    <name type="scientific">Pleurodeles waltl</name>
    <name type="common">Iberian ribbed newt</name>
    <dbReference type="NCBI Taxonomy" id="8319"/>
    <lineage>
        <taxon>Eukaryota</taxon>
        <taxon>Metazoa</taxon>
        <taxon>Chordata</taxon>
        <taxon>Craniata</taxon>
        <taxon>Vertebrata</taxon>
        <taxon>Euteleostomi</taxon>
        <taxon>Amphibia</taxon>
        <taxon>Batrachia</taxon>
        <taxon>Caudata</taxon>
        <taxon>Salamandroidea</taxon>
        <taxon>Salamandridae</taxon>
        <taxon>Pleurodelinae</taxon>
        <taxon>Pleurodeles</taxon>
    </lineage>
</organism>
<gene>
    <name evidence="2" type="ORF">NDU88_005069</name>
</gene>
<protein>
    <submittedName>
        <fullName evidence="2">Uncharacterized protein</fullName>
    </submittedName>
</protein>
<evidence type="ECO:0000313" key="2">
    <source>
        <dbReference type="EMBL" id="KAJ1173230.1"/>
    </source>
</evidence>
<reference evidence="2" key="1">
    <citation type="journal article" date="2022" name="bioRxiv">
        <title>Sequencing and chromosome-scale assembly of the giantPleurodeles waltlgenome.</title>
        <authorList>
            <person name="Brown T."/>
            <person name="Elewa A."/>
            <person name="Iarovenko S."/>
            <person name="Subramanian E."/>
            <person name="Araus A.J."/>
            <person name="Petzold A."/>
            <person name="Susuki M."/>
            <person name="Suzuki K.-i.T."/>
            <person name="Hayashi T."/>
            <person name="Toyoda A."/>
            <person name="Oliveira C."/>
            <person name="Osipova E."/>
            <person name="Leigh N.D."/>
            <person name="Simon A."/>
            <person name="Yun M.H."/>
        </authorList>
    </citation>
    <scope>NUCLEOTIDE SEQUENCE</scope>
    <source>
        <strain evidence="2">20211129_DDA</strain>
        <tissue evidence="2">Liver</tissue>
    </source>
</reference>
<accession>A0AAV7T9C8</accession>
<feature type="region of interest" description="Disordered" evidence="1">
    <location>
        <begin position="1"/>
        <end position="33"/>
    </location>
</feature>
<dbReference type="Proteomes" id="UP001066276">
    <property type="component" value="Chromosome 4_1"/>
</dbReference>